<dbReference type="PANTHER" id="PTHR43736:SF1">
    <property type="entry name" value="DIHYDRONEOPTERIN TRIPHOSPHATE DIPHOSPHATASE"/>
    <property type="match status" value="1"/>
</dbReference>
<comment type="similarity">
    <text evidence="2">Belongs to the Nudix hydrolase family.</text>
</comment>
<reference evidence="4 5" key="1">
    <citation type="journal article" date="2016" name="Nat. Commun.">
        <title>Thousands of microbial genomes shed light on interconnected biogeochemical processes in an aquifer system.</title>
        <authorList>
            <person name="Anantharaman K."/>
            <person name="Brown C.T."/>
            <person name="Hug L.A."/>
            <person name="Sharon I."/>
            <person name="Castelle C.J."/>
            <person name="Probst A.J."/>
            <person name="Thomas B.C."/>
            <person name="Singh A."/>
            <person name="Wilkins M.J."/>
            <person name="Karaoz U."/>
            <person name="Brodie E.L."/>
            <person name="Williams K.H."/>
            <person name="Hubbard S.S."/>
            <person name="Banfield J.F."/>
        </authorList>
    </citation>
    <scope>NUCLEOTIDE SEQUENCE [LARGE SCALE GENOMIC DNA]</scope>
</reference>
<dbReference type="GO" id="GO:0016787">
    <property type="term" value="F:hydrolase activity"/>
    <property type="evidence" value="ECO:0007669"/>
    <property type="project" value="UniProtKB-KW"/>
</dbReference>
<dbReference type="AlphaFoldDB" id="A0A1F5ZJS9"/>
<sequence length="147" mass="17061">MIAGVDYICVTTPFYCNDGKGNFVIHKRSNNTRDEKGRWDFGGGRVEFGEELESAAFREVREEYGVDGVIQEQLPAHSLLREVNGVKTHWIVVAFFIKVDISKVKNKETKKIEEIRISTLDNLPKPLHSGLKYSLKRYKKYFEKYKK</sequence>
<dbReference type="PRINTS" id="PR00502">
    <property type="entry name" value="NUDIXFAMILY"/>
</dbReference>
<dbReference type="InterPro" id="IPR015797">
    <property type="entry name" value="NUDIX_hydrolase-like_dom_sf"/>
</dbReference>
<dbReference type="EMBL" id="MFJL01000041">
    <property type="protein sequence ID" value="OGG12749.1"/>
    <property type="molecule type" value="Genomic_DNA"/>
</dbReference>
<gene>
    <name evidence="4" type="ORF">A3D77_06860</name>
</gene>
<evidence type="ECO:0000313" key="5">
    <source>
        <dbReference type="Proteomes" id="UP000176923"/>
    </source>
</evidence>
<dbReference type="PROSITE" id="PS51462">
    <property type="entry name" value="NUDIX"/>
    <property type="match status" value="1"/>
</dbReference>
<name>A0A1F5ZJS9_9BACT</name>
<dbReference type="PANTHER" id="PTHR43736">
    <property type="entry name" value="ADP-RIBOSE PYROPHOSPHATASE"/>
    <property type="match status" value="1"/>
</dbReference>
<dbReference type="STRING" id="1798382.A3D77_06860"/>
<dbReference type="InterPro" id="IPR020476">
    <property type="entry name" value="Nudix_hydrolase"/>
</dbReference>
<organism evidence="4 5">
    <name type="scientific">Candidatus Gottesmanbacteria bacterium RIFCSPHIGHO2_02_FULL_39_11</name>
    <dbReference type="NCBI Taxonomy" id="1798382"/>
    <lineage>
        <taxon>Bacteria</taxon>
        <taxon>Candidatus Gottesmaniibacteriota</taxon>
    </lineage>
</organism>
<dbReference type="Proteomes" id="UP000176923">
    <property type="component" value="Unassembled WGS sequence"/>
</dbReference>
<protein>
    <recommendedName>
        <fullName evidence="3">Nudix hydrolase domain-containing protein</fullName>
    </recommendedName>
</protein>
<accession>A0A1F5ZJS9</accession>
<evidence type="ECO:0000313" key="4">
    <source>
        <dbReference type="EMBL" id="OGG12749.1"/>
    </source>
</evidence>
<proteinExistence type="inferred from homology"/>
<dbReference type="InterPro" id="IPR000086">
    <property type="entry name" value="NUDIX_hydrolase_dom"/>
</dbReference>
<evidence type="ECO:0000259" key="3">
    <source>
        <dbReference type="PROSITE" id="PS51462"/>
    </source>
</evidence>
<comment type="caution">
    <text evidence="4">The sequence shown here is derived from an EMBL/GenBank/DDBJ whole genome shotgun (WGS) entry which is preliminary data.</text>
</comment>
<keyword evidence="1 2" id="KW-0378">Hydrolase</keyword>
<dbReference type="Gene3D" id="3.90.79.10">
    <property type="entry name" value="Nucleoside Triphosphate Pyrophosphohydrolase"/>
    <property type="match status" value="1"/>
</dbReference>
<feature type="domain" description="Nudix hydrolase" evidence="3">
    <location>
        <begin position="1"/>
        <end position="140"/>
    </location>
</feature>
<dbReference type="Pfam" id="PF00293">
    <property type="entry name" value="NUDIX"/>
    <property type="match status" value="1"/>
</dbReference>
<evidence type="ECO:0000256" key="1">
    <source>
        <dbReference type="ARBA" id="ARBA00022801"/>
    </source>
</evidence>
<evidence type="ECO:0000256" key="2">
    <source>
        <dbReference type="RuleBase" id="RU003476"/>
    </source>
</evidence>
<dbReference type="SUPFAM" id="SSF55811">
    <property type="entry name" value="Nudix"/>
    <property type="match status" value="1"/>
</dbReference>
<dbReference type="InterPro" id="IPR020084">
    <property type="entry name" value="NUDIX_hydrolase_CS"/>
</dbReference>
<dbReference type="PROSITE" id="PS00893">
    <property type="entry name" value="NUDIX_BOX"/>
    <property type="match status" value="1"/>
</dbReference>